<accession>A0ABV6VBE7</accession>
<dbReference type="Proteomes" id="UP001592582">
    <property type="component" value="Unassembled WGS sequence"/>
</dbReference>
<evidence type="ECO:0000313" key="2">
    <source>
        <dbReference type="EMBL" id="MFC1411050.1"/>
    </source>
</evidence>
<evidence type="ECO:0000313" key="3">
    <source>
        <dbReference type="Proteomes" id="UP001592582"/>
    </source>
</evidence>
<comment type="caution">
    <text evidence="2">The sequence shown here is derived from an EMBL/GenBank/DDBJ whole genome shotgun (WGS) entry which is preliminary data.</text>
</comment>
<organism evidence="2 3">
    <name type="scientific">Streptacidiphilus alkalitolerans</name>
    <dbReference type="NCBI Taxonomy" id="3342712"/>
    <lineage>
        <taxon>Bacteria</taxon>
        <taxon>Bacillati</taxon>
        <taxon>Actinomycetota</taxon>
        <taxon>Actinomycetes</taxon>
        <taxon>Kitasatosporales</taxon>
        <taxon>Streptomycetaceae</taxon>
        <taxon>Streptacidiphilus</taxon>
    </lineage>
</organism>
<dbReference type="EMBL" id="JBHEZX010000007">
    <property type="protein sequence ID" value="MFC1411050.1"/>
    <property type="molecule type" value="Genomic_DNA"/>
</dbReference>
<dbReference type="RefSeq" id="WP_380509949.1">
    <property type="nucleotide sequence ID" value="NZ_JBHEZX010000007.1"/>
</dbReference>
<gene>
    <name evidence="2" type="ORF">ACEZDG_17460</name>
</gene>
<feature type="region of interest" description="Disordered" evidence="1">
    <location>
        <begin position="1"/>
        <end position="23"/>
    </location>
</feature>
<protein>
    <submittedName>
        <fullName evidence="2">Uncharacterized protein</fullName>
    </submittedName>
</protein>
<feature type="compositionally biased region" description="Pro residues" evidence="1">
    <location>
        <begin position="1"/>
        <end position="14"/>
    </location>
</feature>
<evidence type="ECO:0000256" key="1">
    <source>
        <dbReference type="SAM" id="MobiDB-lite"/>
    </source>
</evidence>
<sequence length="73" mass="7491">MTETQPAPPAPADMPPVSANTYSREQLHEKACIICGDAAGELVPAGHVKVDIGDGTHLTWPVAAHPGHAGGRS</sequence>
<proteinExistence type="predicted"/>
<keyword evidence="3" id="KW-1185">Reference proteome</keyword>
<name>A0ABV6VBE7_9ACTN</name>
<reference evidence="2 3" key="1">
    <citation type="submission" date="2024-09" db="EMBL/GenBank/DDBJ databases">
        <authorList>
            <person name="Lee S.D."/>
        </authorList>
    </citation>
    <scope>NUCLEOTIDE SEQUENCE [LARGE SCALE GENOMIC DNA]</scope>
    <source>
        <strain evidence="2 3">N1-1</strain>
    </source>
</reference>